<keyword evidence="5" id="KW-0611">Plant defense</keyword>
<comment type="similarity">
    <text evidence="1">Belongs to the disease resistance NB-LRR family.</text>
</comment>
<evidence type="ECO:0000256" key="6">
    <source>
        <dbReference type="ARBA" id="ARBA00023054"/>
    </source>
</evidence>
<dbReference type="EMBL" id="JAUUTY010000005">
    <property type="protein sequence ID" value="KAK1632973.1"/>
    <property type="molecule type" value="Genomic_DNA"/>
</dbReference>
<keyword evidence="2" id="KW-0433">Leucine-rich repeat</keyword>
<accession>A0AAD8W4Z3</accession>
<feature type="region of interest" description="Disordered" evidence="7">
    <location>
        <begin position="1298"/>
        <end position="1317"/>
    </location>
</feature>
<organism evidence="12 13">
    <name type="scientific">Lolium multiflorum</name>
    <name type="common">Italian ryegrass</name>
    <name type="synonym">Lolium perenne subsp. multiflorum</name>
    <dbReference type="NCBI Taxonomy" id="4521"/>
    <lineage>
        <taxon>Eukaryota</taxon>
        <taxon>Viridiplantae</taxon>
        <taxon>Streptophyta</taxon>
        <taxon>Embryophyta</taxon>
        <taxon>Tracheophyta</taxon>
        <taxon>Spermatophyta</taxon>
        <taxon>Magnoliopsida</taxon>
        <taxon>Liliopsida</taxon>
        <taxon>Poales</taxon>
        <taxon>Poaceae</taxon>
        <taxon>BOP clade</taxon>
        <taxon>Pooideae</taxon>
        <taxon>Poodae</taxon>
        <taxon>Poeae</taxon>
        <taxon>Poeae Chloroplast Group 2 (Poeae type)</taxon>
        <taxon>Loliodinae</taxon>
        <taxon>Loliinae</taxon>
        <taxon>Lolium</taxon>
    </lineage>
</organism>
<feature type="domain" description="Disease resistance protein winged helix" evidence="10">
    <location>
        <begin position="1068"/>
        <end position="1133"/>
    </location>
</feature>
<feature type="domain" description="Disease resistance R13L4/SHOC-2-like LRR" evidence="11">
    <location>
        <begin position="1349"/>
        <end position="1602"/>
    </location>
</feature>
<evidence type="ECO:0000256" key="7">
    <source>
        <dbReference type="SAM" id="MobiDB-lite"/>
    </source>
</evidence>
<evidence type="ECO:0000313" key="12">
    <source>
        <dbReference type="EMBL" id="KAK1632973.1"/>
    </source>
</evidence>
<keyword evidence="4" id="KW-0547">Nucleotide-binding</keyword>
<protein>
    <recommendedName>
        <fullName evidence="14">Disease resistance protein RPM1</fullName>
    </recommendedName>
</protein>
<dbReference type="Proteomes" id="UP001231189">
    <property type="component" value="Unassembled WGS sequence"/>
</dbReference>
<dbReference type="InterPro" id="IPR027417">
    <property type="entry name" value="P-loop_NTPase"/>
</dbReference>
<dbReference type="InterPro" id="IPR044974">
    <property type="entry name" value="Disease_R_plants"/>
</dbReference>
<evidence type="ECO:0008006" key="14">
    <source>
        <dbReference type="Google" id="ProtNLM"/>
    </source>
</evidence>
<evidence type="ECO:0000256" key="2">
    <source>
        <dbReference type="ARBA" id="ARBA00022614"/>
    </source>
</evidence>
<evidence type="ECO:0000256" key="5">
    <source>
        <dbReference type="ARBA" id="ARBA00022821"/>
    </source>
</evidence>
<dbReference type="InterPro" id="IPR032675">
    <property type="entry name" value="LRR_dom_sf"/>
</dbReference>
<feature type="compositionally biased region" description="Polar residues" evidence="7">
    <location>
        <begin position="1298"/>
        <end position="1313"/>
    </location>
</feature>
<dbReference type="Gene3D" id="3.80.10.10">
    <property type="entry name" value="Ribonuclease Inhibitor"/>
    <property type="match status" value="2"/>
</dbReference>
<dbReference type="PRINTS" id="PR00364">
    <property type="entry name" value="DISEASERSIST"/>
</dbReference>
<gene>
    <name evidence="12" type="ORF">QYE76_007288</name>
</gene>
<dbReference type="Pfam" id="PF00931">
    <property type="entry name" value="NB-ARC"/>
    <property type="match status" value="3"/>
</dbReference>
<dbReference type="Gene3D" id="1.10.10.10">
    <property type="entry name" value="Winged helix-like DNA-binding domain superfamily/Winged helix DNA-binding domain"/>
    <property type="match status" value="1"/>
</dbReference>
<dbReference type="InterPro" id="IPR058922">
    <property type="entry name" value="WHD_DRP"/>
</dbReference>
<dbReference type="Gene3D" id="1.20.5.4130">
    <property type="match status" value="1"/>
</dbReference>
<dbReference type="InterPro" id="IPR038005">
    <property type="entry name" value="RX-like_CC"/>
</dbReference>
<evidence type="ECO:0000256" key="4">
    <source>
        <dbReference type="ARBA" id="ARBA00022741"/>
    </source>
</evidence>
<dbReference type="Pfam" id="PF23559">
    <property type="entry name" value="WHD_DRP"/>
    <property type="match status" value="1"/>
</dbReference>
<feature type="domain" description="NB-ARC" evidence="8">
    <location>
        <begin position="386"/>
        <end position="515"/>
    </location>
</feature>
<dbReference type="PANTHER" id="PTHR23155">
    <property type="entry name" value="DISEASE RESISTANCE PROTEIN RP"/>
    <property type="match status" value="1"/>
</dbReference>
<keyword evidence="13" id="KW-1185">Reference proteome</keyword>
<keyword evidence="3" id="KW-0677">Repeat</keyword>
<evidence type="ECO:0000259" key="11">
    <source>
        <dbReference type="Pfam" id="PF23598"/>
    </source>
</evidence>
<evidence type="ECO:0000259" key="8">
    <source>
        <dbReference type="Pfam" id="PF00931"/>
    </source>
</evidence>
<evidence type="ECO:0000313" key="13">
    <source>
        <dbReference type="Proteomes" id="UP001231189"/>
    </source>
</evidence>
<dbReference type="CDD" id="cd14798">
    <property type="entry name" value="RX-CC_like"/>
    <property type="match status" value="1"/>
</dbReference>
<feature type="domain" description="Disease resistance N-terminal" evidence="9">
    <location>
        <begin position="13"/>
        <end position="88"/>
    </location>
</feature>
<dbReference type="PANTHER" id="PTHR23155:SF1135">
    <property type="entry name" value="OS08G0246300 PROTEIN"/>
    <property type="match status" value="1"/>
</dbReference>
<evidence type="ECO:0000259" key="9">
    <source>
        <dbReference type="Pfam" id="PF18052"/>
    </source>
</evidence>
<sequence length="1615" mass="182626">MADFALGLTKTAVEGTLSRIQLAIDEESKLRVTAKQDLRYITAEFQMMQSFLKVANKERANNEVVRTWVRQLRDLAFDVEDCVEFVVHLDSNSAFVWLWRLVPSCMAPPRTRDLDRAVAELKQLKVRVEDASQRNTRYNLISDSGSLAKTTTPTEQAALATANPSAFHMLTEVWEAAGKRRGMTNLDKLIMGEGSALQIISVWGSTAADLGITSIFSMLYGDPEIRRAFKRRAWVKLTHPFNPHEFLKCLLTQFYMSSHQENIDVDHLTKAELMQQVKAHKYLIILEEVSSVVDWDAIRVCLQDNENGSRIIVSTKQLRTALLCTGGTYQVSELRRFTNDQSLCAFAKKVGRRSGMGDLVWQIRCRGVISVWGLSDGKSARINEVFNSIVYKCNQFEGVEFQKHSWVDVPVPFNLDVFSRRVLVSFRSKDLQAEEIAMVGMMGEQSLTQECYKFLQEEDCLVVINDLQSTHDWDLIKNAFFSKPIKGCIIIITNDSSVATHCAEKDGVLNIEDLEASAMLRPLIKGCQNYGVEGNKATQRGRGYFFSTRLGETREWFAHFWFSKFGDTHSEQMNQLKINLSNPGVTSLWGPDDAGKILVRIMCYRMMLESDTYWENEYQGCPISKEDRHGMFSWVNVFHPFNLENFSMQLLLDFYSDDLRAKKAAAVGMMEGQDPIQKCTKFLREYKCTVVIEGLQSTDDWDLIKATLLSYPITNRIVVITNVATVATHCVDKGDRVIKMNCLEADAAPCPPIKGCASRVFSNRSAEARDLINTFQLVGGQNQSAFEIRCSLFFLAPSVSSVWGIAGIGKSAVVRSLYCHLMLGVNHNFKDGESYRGSQYRPEFTMCSWVDVTRPFNLTDLSCHLLLDFHSDDTQAKEKAAVGIMEGQDPVQECRRIMCEYRSLVVIDGLQSREDWDLIKAAFLPDSTNACIIVITNEESIATHCVDNEDQVVNVKGLEADAALTLFKKITWDGKELTPDELELYEDTIGRCGGIPKVIATIGQLFAKKIAKGYNDCNMLLKDLNDDFMGKLETDQGCHSLRDLFSWMQSYFDGCSDNLKPCIFYLSIFPPNHNIRWSYLFRRWIAEGYCRDTYSGTAEENGKTLFSELINLSIIQQSEKAMKCIYQVNGFFHEYIISRPMEDNLVFSLEGNCSLNSQHAGQHLTIRRSWDRDITVFRSMDLSRIRSLTVFGKWMSFFLSSNISLLRVLDVAGTSGLLDGDLEQIAKVLPRLKFLSLRGCQEISHLPESFGGLRQLQTLDVRHTSIAMLPFCIIKLRKLQYIRAGTIISSDVADESVASTPTTNVDRTSTPTEGSDDMVTTVQETTEEVHASTPLSRSCQTRSLVSSWLSKLHRRRLDNDGVEVPVGIGSLTVLHTLGVVNVSIPNGKAILKELKNLTQLRKLGVSGINRRNIKDLCYFISGHGYLESLSVRLDKDKQGLFACFGDMIPQPPKTLKSLKLHGHINKLPIWIKQLDDLKKLDIELTILLQEDMHFRGEHPYLYSLRRLCMKPVQDGELHFSAPVNEGFWRLRVLEIDCSSNLQVTFVNWVAGEVEVLKIRCSDGASLRISGLGHLGKLNEVWLKGSYGDEIKQELQQQVSKHAHKPVLKLVRRCES</sequence>
<comment type="caution">
    <text evidence="12">The sequence shown here is derived from an EMBL/GenBank/DDBJ whole genome shotgun (WGS) entry which is preliminary data.</text>
</comment>
<dbReference type="Gene3D" id="3.40.50.300">
    <property type="entry name" value="P-loop containing nucleotide triphosphate hydrolases"/>
    <property type="match status" value="3"/>
</dbReference>
<dbReference type="SUPFAM" id="SSF52047">
    <property type="entry name" value="RNI-like"/>
    <property type="match status" value="1"/>
</dbReference>
<dbReference type="SUPFAM" id="SSF52540">
    <property type="entry name" value="P-loop containing nucleoside triphosphate hydrolases"/>
    <property type="match status" value="3"/>
</dbReference>
<feature type="domain" description="NB-ARC" evidence="8">
    <location>
        <begin position="801"/>
        <end position="975"/>
    </location>
</feature>
<proteinExistence type="inferred from homology"/>
<dbReference type="InterPro" id="IPR055414">
    <property type="entry name" value="LRR_R13L4/SHOC2-like"/>
</dbReference>
<feature type="domain" description="Disease resistance R13L4/SHOC-2-like LRR" evidence="11">
    <location>
        <begin position="1185"/>
        <end position="1285"/>
    </location>
</feature>
<dbReference type="InterPro" id="IPR036388">
    <property type="entry name" value="WH-like_DNA-bd_sf"/>
</dbReference>
<dbReference type="Pfam" id="PF23598">
    <property type="entry name" value="LRR_14"/>
    <property type="match status" value="2"/>
</dbReference>
<dbReference type="InterPro" id="IPR002182">
    <property type="entry name" value="NB-ARC"/>
</dbReference>
<reference evidence="12" key="1">
    <citation type="submission" date="2023-07" db="EMBL/GenBank/DDBJ databases">
        <title>A chromosome-level genome assembly of Lolium multiflorum.</title>
        <authorList>
            <person name="Chen Y."/>
            <person name="Copetti D."/>
            <person name="Kolliker R."/>
            <person name="Studer B."/>
        </authorList>
    </citation>
    <scope>NUCLEOTIDE SEQUENCE</scope>
    <source>
        <strain evidence="12">02402/16</strain>
        <tissue evidence="12">Leaf</tissue>
    </source>
</reference>
<name>A0AAD8W4Z3_LOLMU</name>
<keyword evidence="6" id="KW-0175">Coiled coil</keyword>
<dbReference type="GO" id="GO:0098542">
    <property type="term" value="P:defense response to other organism"/>
    <property type="evidence" value="ECO:0007669"/>
    <property type="project" value="TreeGrafter"/>
</dbReference>
<evidence type="ECO:0000256" key="1">
    <source>
        <dbReference type="ARBA" id="ARBA00008894"/>
    </source>
</evidence>
<dbReference type="InterPro" id="IPR041118">
    <property type="entry name" value="Rx_N"/>
</dbReference>
<feature type="domain" description="NB-ARC" evidence="8">
    <location>
        <begin position="194"/>
        <end position="353"/>
    </location>
</feature>
<dbReference type="Pfam" id="PF18052">
    <property type="entry name" value="Rx_N"/>
    <property type="match status" value="1"/>
</dbReference>
<evidence type="ECO:0000256" key="3">
    <source>
        <dbReference type="ARBA" id="ARBA00022737"/>
    </source>
</evidence>
<dbReference type="GO" id="GO:0043531">
    <property type="term" value="F:ADP binding"/>
    <property type="evidence" value="ECO:0007669"/>
    <property type="project" value="InterPro"/>
</dbReference>
<evidence type="ECO:0000259" key="10">
    <source>
        <dbReference type="Pfam" id="PF23559"/>
    </source>
</evidence>